<keyword evidence="6" id="KW-0808">Transferase</keyword>
<evidence type="ECO:0000256" key="17">
    <source>
        <dbReference type="ARBA" id="ARBA00041185"/>
    </source>
</evidence>
<dbReference type="NCBIfam" id="TIGR02614">
    <property type="entry name" value="ftsW"/>
    <property type="match status" value="1"/>
</dbReference>
<evidence type="ECO:0000313" key="23">
    <source>
        <dbReference type="Proteomes" id="UP000254927"/>
    </source>
</evidence>
<dbReference type="Proteomes" id="UP000254927">
    <property type="component" value="Unassembled WGS sequence"/>
</dbReference>
<keyword evidence="9" id="KW-0573">Peptidoglycan synthesis</keyword>
<feature type="transmembrane region" description="Helical" evidence="21">
    <location>
        <begin position="174"/>
        <end position="191"/>
    </location>
</feature>
<dbReference type="GO" id="GO:0051301">
    <property type="term" value="P:cell division"/>
    <property type="evidence" value="ECO:0007669"/>
    <property type="project" value="UniProtKB-KW"/>
</dbReference>
<dbReference type="GO" id="GO:0071555">
    <property type="term" value="P:cell wall organization"/>
    <property type="evidence" value="ECO:0007669"/>
    <property type="project" value="UniProtKB-KW"/>
</dbReference>
<accession>A0A378TYN7</accession>
<dbReference type="PANTHER" id="PTHR30474:SF2">
    <property type="entry name" value="PEPTIDOGLYCAN GLYCOSYLTRANSFERASE FTSW-RELATED"/>
    <property type="match status" value="1"/>
</dbReference>
<keyword evidence="11 21" id="KW-0472">Membrane</keyword>
<evidence type="ECO:0000256" key="11">
    <source>
        <dbReference type="ARBA" id="ARBA00023136"/>
    </source>
</evidence>
<dbReference type="GO" id="GO:0005886">
    <property type="term" value="C:plasma membrane"/>
    <property type="evidence" value="ECO:0007669"/>
    <property type="project" value="UniProtKB-SubCell"/>
</dbReference>
<evidence type="ECO:0000256" key="15">
    <source>
        <dbReference type="ARBA" id="ARBA00033270"/>
    </source>
</evidence>
<feature type="transmembrane region" description="Helical" evidence="21">
    <location>
        <begin position="124"/>
        <end position="140"/>
    </location>
</feature>
<gene>
    <name evidence="22" type="primary">ftsW</name>
    <name evidence="22" type="ORF">NCTC10660_01350</name>
</gene>
<evidence type="ECO:0000256" key="6">
    <source>
        <dbReference type="ARBA" id="ARBA00022679"/>
    </source>
</evidence>
<evidence type="ECO:0000256" key="13">
    <source>
        <dbReference type="ARBA" id="ARBA00023316"/>
    </source>
</evidence>
<evidence type="ECO:0000256" key="18">
    <source>
        <dbReference type="ARBA" id="ARBA00041418"/>
    </source>
</evidence>
<dbReference type="EC" id="2.4.99.28" evidence="19"/>
<feature type="transmembrane region" description="Helical" evidence="21">
    <location>
        <begin position="283"/>
        <end position="300"/>
    </location>
</feature>
<name>A0A378TYN7_NEIEL</name>
<protein>
    <recommendedName>
        <fullName evidence="17">Probable peptidoglycan glycosyltransferase FtsW</fullName>
        <ecNumber evidence="19">2.4.99.28</ecNumber>
    </recommendedName>
    <alternativeName>
        <fullName evidence="18">Cell division protein FtsW</fullName>
    </alternativeName>
    <alternativeName>
        <fullName evidence="15">Cell wall polymerase</fullName>
    </alternativeName>
    <alternativeName>
        <fullName evidence="14">Peptidoglycan polymerase</fullName>
    </alternativeName>
</protein>
<dbReference type="GO" id="GO:0008955">
    <property type="term" value="F:peptidoglycan glycosyltransferase activity"/>
    <property type="evidence" value="ECO:0007669"/>
    <property type="project" value="UniProtKB-EC"/>
</dbReference>
<sequence>MISESKLLDRKVLKNGHKFDQSLLWMLVLLVSFGLLMVYSASVAWAGYNGGNQWQVVEKQAQFVAGGLVFAVLAFCVKMSVWRKASLWLLLANTFILLLILFVGREINGAQRWINLGFFSYQPSETYKLAMILYLAAFFNRRAEVLKHLKSMIFPGIAIGAGLALILAEPDLGAMVVASLIGLGLLFLADLPKKWFSVAVIAGVVTILFAVLAAPYRMARVVSFLDPFNDPHGAGYQLTHSLMASARGQWFGTGLGASLDKRFYLTESEAHTDFIFAVISEEWGFFGMCMLVFCYGWLVWRAFSIGKQARDLELFFSSFVAYGIALWLGVQSFFHIGVNIGLLPTKGLTLPLVSYGGSAAVVMLVSMALLLRVDYENRRKMRGYKVEG</sequence>
<dbReference type="GeneID" id="93352335"/>
<keyword evidence="4" id="KW-0132">Cell division</keyword>
<organism evidence="22 23">
    <name type="scientific">Neisseria elongata</name>
    <dbReference type="NCBI Taxonomy" id="495"/>
    <lineage>
        <taxon>Bacteria</taxon>
        <taxon>Pseudomonadati</taxon>
        <taxon>Pseudomonadota</taxon>
        <taxon>Betaproteobacteria</taxon>
        <taxon>Neisseriales</taxon>
        <taxon>Neisseriaceae</taxon>
        <taxon>Neisseria</taxon>
    </lineage>
</organism>
<evidence type="ECO:0000256" key="1">
    <source>
        <dbReference type="ARBA" id="ARBA00004651"/>
    </source>
</evidence>
<dbReference type="PANTHER" id="PTHR30474">
    <property type="entry name" value="CELL CYCLE PROTEIN"/>
    <property type="match status" value="1"/>
</dbReference>
<keyword evidence="12" id="KW-0131">Cell cycle</keyword>
<feature type="transmembrane region" description="Helical" evidence="21">
    <location>
        <begin position="60"/>
        <end position="78"/>
    </location>
</feature>
<feature type="transmembrane region" description="Helical" evidence="21">
    <location>
        <begin position="23"/>
        <end position="48"/>
    </location>
</feature>
<evidence type="ECO:0000256" key="14">
    <source>
        <dbReference type="ARBA" id="ARBA00032370"/>
    </source>
</evidence>
<dbReference type="EMBL" id="UGQW01000002">
    <property type="protein sequence ID" value="STZ67861.1"/>
    <property type="molecule type" value="Genomic_DNA"/>
</dbReference>
<keyword evidence="13" id="KW-0961">Cell wall biogenesis/degradation</keyword>
<evidence type="ECO:0000256" key="20">
    <source>
        <dbReference type="ARBA" id="ARBA00049902"/>
    </source>
</evidence>
<evidence type="ECO:0000256" key="8">
    <source>
        <dbReference type="ARBA" id="ARBA00022960"/>
    </source>
</evidence>
<keyword evidence="7 21" id="KW-0812">Transmembrane</keyword>
<keyword evidence="3" id="KW-1003">Cell membrane</keyword>
<keyword evidence="10 21" id="KW-1133">Transmembrane helix</keyword>
<dbReference type="InterPro" id="IPR013437">
    <property type="entry name" value="FtsW"/>
</dbReference>
<evidence type="ECO:0000256" key="19">
    <source>
        <dbReference type="ARBA" id="ARBA00044770"/>
    </source>
</evidence>
<comment type="pathway">
    <text evidence="2">Cell wall biogenesis; peptidoglycan biosynthesis.</text>
</comment>
<evidence type="ECO:0000256" key="5">
    <source>
        <dbReference type="ARBA" id="ARBA00022676"/>
    </source>
</evidence>
<dbReference type="GO" id="GO:0032153">
    <property type="term" value="C:cell division site"/>
    <property type="evidence" value="ECO:0007669"/>
    <property type="project" value="TreeGrafter"/>
</dbReference>
<dbReference type="GO" id="GO:0008360">
    <property type="term" value="P:regulation of cell shape"/>
    <property type="evidence" value="ECO:0007669"/>
    <property type="project" value="UniProtKB-KW"/>
</dbReference>
<comment type="catalytic activity">
    <reaction evidence="20">
        <text>[GlcNAc-(1-&gt;4)-Mur2Ac(oyl-L-Ala-gamma-D-Glu-L-Lys-D-Ala-D-Ala)](n)-di-trans,octa-cis-undecaprenyl diphosphate + beta-D-GlcNAc-(1-&gt;4)-Mur2Ac(oyl-L-Ala-gamma-D-Glu-L-Lys-D-Ala-D-Ala)-di-trans,octa-cis-undecaprenyl diphosphate = [GlcNAc-(1-&gt;4)-Mur2Ac(oyl-L-Ala-gamma-D-Glu-L-Lys-D-Ala-D-Ala)](n+1)-di-trans,octa-cis-undecaprenyl diphosphate + di-trans,octa-cis-undecaprenyl diphosphate + H(+)</text>
        <dbReference type="Rhea" id="RHEA:23708"/>
        <dbReference type="Rhea" id="RHEA-COMP:9602"/>
        <dbReference type="Rhea" id="RHEA-COMP:9603"/>
        <dbReference type="ChEBI" id="CHEBI:15378"/>
        <dbReference type="ChEBI" id="CHEBI:58405"/>
        <dbReference type="ChEBI" id="CHEBI:60033"/>
        <dbReference type="ChEBI" id="CHEBI:78435"/>
        <dbReference type="EC" id="2.4.99.28"/>
    </reaction>
</comment>
<reference evidence="22 23" key="1">
    <citation type="submission" date="2018-06" db="EMBL/GenBank/DDBJ databases">
        <authorList>
            <consortium name="Pathogen Informatics"/>
            <person name="Doyle S."/>
        </authorList>
    </citation>
    <scope>NUCLEOTIDE SEQUENCE [LARGE SCALE GENOMIC DNA]</scope>
    <source>
        <strain evidence="22 23">NCTC10660</strain>
    </source>
</reference>
<evidence type="ECO:0000256" key="2">
    <source>
        <dbReference type="ARBA" id="ARBA00004752"/>
    </source>
</evidence>
<feature type="transmembrane region" description="Helical" evidence="21">
    <location>
        <begin position="198"/>
        <end position="216"/>
    </location>
</feature>
<proteinExistence type="inferred from homology"/>
<evidence type="ECO:0000256" key="21">
    <source>
        <dbReference type="SAM" id="Phobius"/>
    </source>
</evidence>
<dbReference type="AlphaFoldDB" id="A0A378TYN7"/>
<comment type="similarity">
    <text evidence="16">Belongs to the SEDS family. FtsW subfamily.</text>
</comment>
<evidence type="ECO:0000256" key="16">
    <source>
        <dbReference type="ARBA" id="ARBA00038053"/>
    </source>
</evidence>
<feature type="transmembrane region" description="Helical" evidence="21">
    <location>
        <begin position="85"/>
        <end position="104"/>
    </location>
</feature>
<dbReference type="InterPro" id="IPR001182">
    <property type="entry name" value="FtsW/RodA"/>
</dbReference>
<evidence type="ECO:0000313" key="22">
    <source>
        <dbReference type="EMBL" id="STZ67861.1"/>
    </source>
</evidence>
<feature type="transmembrane region" description="Helical" evidence="21">
    <location>
        <begin position="312"/>
        <end position="330"/>
    </location>
</feature>
<dbReference type="RefSeq" id="WP_074895272.1">
    <property type="nucleotide sequence ID" value="NZ_CAJPMF010000067.1"/>
</dbReference>
<evidence type="ECO:0000256" key="4">
    <source>
        <dbReference type="ARBA" id="ARBA00022618"/>
    </source>
</evidence>
<evidence type="ECO:0000256" key="12">
    <source>
        <dbReference type="ARBA" id="ARBA00023306"/>
    </source>
</evidence>
<keyword evidence="8" id="KW-0133">Cell shape</keyword>
<evidence type="ECO:0000256" key="7">
    <source>
        <dbReference type="ARBA" id="ARBA00022692"/>
    </source>
</evidence>
<dbReference type="GO" id="GO:0009252">
    <property type="term" value="P:peptidoglycan biosynthetic process"/>
    <property type="evidence" value="ECO:0007669"/>
    <property type="project" value="UniProtKB-KW"/>
</dbReference>
<evidence type="ECO:0000256" key="9">
    <source>
        <dbReference type="ARBA" id="ARBA00022984"/>
    </source>
</evidence>
<evidence type="ECO:0000256" key="3">
    <source>
        <dbReference type="ARBA" id="ARBA00022475"/>
    </source>
</evidence>
<dbReference type="Pfam" id="PF01098">
    <property type="entry name" value="FTSW_RODA_SPOVE"/>
    <property type="match status" value="1"/>
</dbReference>
<comment type="subcellular location">
    <subcellularLocation>
        <location evidence="1">Cell membrane</location>
        <topology evidence="1">Multi-pass membrane protein</topology>
    </subcellularLocation>
</comment>
<feature type="transmembrane region" description="Helical" evidence="21">
    <location>
        <begin position="152"/>
        <end position="168"/>
    </location>
</feature>
<feature type="transmembrane region" description="Helical" evidence="21">
    <location>
        <begin position="350"/>
        <end position="371"/>
    </location>
</feature>
<evidence type="ECO:0000256" key="10">
    <source>
        <dbReference type="ARBA" id="ARBA00022989"/>
    </source>
</evidence>
<keyword evidence="5" id="KW-0328">Glycosyltransferase</keyword>
<dbReference type="GO" id="GO:0015648">
    <property type="term" value="F:lipid-linked peptidoglycan transporter activity"/>
    <property type="evidence" value="ECO:0007669"/>
    <property type="project" value="TreeGrafter"/>
</dbReference>